<dbReference type="UniPathway" id="UPA00042">
    <property type="reaction ID" value="UER00497"/>
</dbReference>
<dbReference type="InterPro" id="IPR011079">
    <property type="entry name" value="Ala_racemase_C"/>
</dbReference>
<evidence type="ECO:0000256" key="6">
    <source>
        <dbReference type="PIRSR" id="PIRSR600821-52"/>
    </source>
</evidence>
<dbReference type="Gene3D" id="2.40.37.10">
    <property type="entry name" value="Lyase, Ornithine Decarboxylase, Chain A, domain 1"/>
    <property type="match status" value="1"/>
</dbReference>
<dbReference type="GO" id="GO:0030170">
    <property type="term" value="F:pyridoxal phosphate binding"/>
    <property type="evidence" value="ECO:0007669"/>
    <property type="project" value="UniProtKB-UniRule"/>
</dbReference>
<protein>
    <recommendedName>
        <fullName evidence="4">Alanine racemase</fullName>
        <ecNumber evidence="4">5.1.1.1</ecNumber>
    </recommendedName>
</protein>
<proteinExistence type="inferred from homology"/>
<dbReference type="InterPro" id="IPR020622">
    <property type="entry name" value="Ala_racemase_pyridoxalP-BS"/>
</dbReference>
<name>A0A2P7MUL5_9CYAN</name>
<evidence type="ECO:0000256" key="2">
    <source>
        <dbReference type="ARBA" id="ARBA00022898"/>
    </source>
</evidence>
<evidence type="ECO:0000313" key="9">
    <source>
        <dbReference type="Proteomes" id="UP000243002"/>
    </source>
</evidence>
<dbReference type="GO" id="GO:0008784">
    <property type="term" value="F:alanine racemase activity"/>
    <property type="evidence" value="ECO:0007669"/>
    <property type="project" value="UniProtKB-UniRule"/>
</dbReference>
<evidence type="ECO:0000256" key="1">
    <source>
        <dbReference type="ARBA" id="ARBA00001933"/>
    </source>
</evidence>
<dbReference type="HAMAP" id="MF_01201">
    <property type="entry name" value="Ala_racemase"/>
    <property type="match status" value="1"/>
</dbReference>
<dbReference type="GO" id="GO:0005829">
    <property type="term" value="C:cytosol"/>
    <property type="evidence" value="ECO:0007669"/>
    <property type="project" value="TreeGrafter"/>
</dbReference>
<feature type="active site" description="Proton acceptor; specific for D-alanine" evidence="4">
    <location>
        <position position="54"/>
    </location>
</feature>
<feature type="active site" description="Proton acceptor; specific for L-alanine" evidence="4">
    <location>
        <position position="285"/>
    </location>
</feature>
<dbReference type="PRINTS" id="PR00992">
    <property type="entry name" value="ALARACEMASE"/>
</dbReference>
<dbReference type="InterPro" id="IPR009006">
    <property type="entry name" value="Ala_racemase/Decarboxylase_C"/>
</dbReference>
<keyword evidence="2 4" id="KW-0663">Pyridoxal phosphate</keyword>
<keyword evidence="9" id="KW-1185">Reference proteome</keyword>
<dbReference type="RefSeq" id="WP_106632406.1">
    <property type="nucleotide sequence ID" value="NZ_PXXO01000009.1"/>
</dbReference>
<dbReference type="SUPFAM" id="SSF50621">
    <property type="entry name" value="Alanine racemase C-terminal domain-like"/>
    <property type="match status" value="1"/>
</dbReference>
<comment type="similarity">
    <text evidence="4">Belongs to the alanine racemase family.</text>
</comment>
<dbReference type="EMBL" id="PXXO01000009">
    <property type="protein sequence ID" value="PSJ04845.1"/>
    <property type="molecule type" value="Genomic_DNA"/>
</dbReference>
<comment type="caution">
    <text evidence="8">The sequence shown here is derived from an EMBL/GenBank/DDBJ whole genome shotgun (WGS) entry which is preliminary data.</text>
</comment>
<dbReference type="SMART" id="SM01005">
    <property type="entry name" value="Ala_racemase_C"/>
    <property type="match status" value="1"/>
</dbReference>
<reference evidence="8 9" key="1">
    <citation type="journal article" date="2018" name="Environ. Microbiol.">
        <title>Ecological and genomic features of two widespread freshwater picocyanobacteria.</title>
        <authorList>
            <person name="Cabello-Yeves P.J."/>
            <person name="Picazo A."/>
            <person name="Camacho A."/>
            <person name="Callieri C."/>
            <person name="Rosselli R."/>
            <person name="Roda-Garcia J.J."/>
            <person name="Coutinho F.H."/>
            <person name="Rodriguez-Valera F."/>
        </authorList>
    </citation>
    <scope>NUCLEOTIDE SEQUENCE [LARGE SCALE GENOMIC DNA]</scope>
    <source>
        <strain evidence="8 9">Tous</strain>
    </source>
</reference>
<dbReference type="EC" id="5.1.1.1" evidence="4"/>
<evidence type="ECO:0000256" key="4">
    <source>
        <dbReference type="HAMAP-Rule" id="MF_01201"/>
    </source>
</evidence>
<dbReference type="InterPro" id="IPR001608">
    <property type="entry name" value="Ala_racemase_N"/>
</dbReference>
<dbReference type="NCBIfam" id="TIGR00492">
    <property type="entry name" value="alr"/>
    <property type="match status" value="1"/>
</dbReference>
<evidence type="ECO:0000259" key="7">
    <source>
        <dbReference type="SMART" id="SM01005"/>
    </source>
</evidence>
<sequence>MTQATETSWSAQAHEASLARQRAWVEVNTGAISANARSLKRCIGNGTELMAVVKADGYGHGSISVARAALAGGASQCGVATLSEGIELRRAGIEAPILVLGNLTQVEELRSCLHWQLMPTISGMREALLCQNLASGQGRPMALQLKLDTGMARLGADWQEGPRLVAAITELEAVQLAGLYSHLASADASADADDGLTDQQQRLFETVLQALEHQRLPAGIRHLANSAGTLRSPALHYDLVRVGLALYGHSPAAHLASVTPLQGAMTLHARVSLIREAGSGVGVSYGHRFRTSRPSRLAVVGIGYADGVPRQLSNQLEVLFAGQRLPQVGAITMDQLVLDATDCPGLEVGSVVTLLGQEGSEQITPTDWSDRCQTIPWEILCGFKHRLPRLTAAQAAWEAPGDRAH</sequence>
<feature type="binding site" evidence="4 6">
    <location>
        <position position="153"/>
    </location>
    <ligand>
        <name>substrate</name>
    </ligand>
</feature>
<feature type="binding site" evidence="4 6">
    <location>
        <position position="333"/>
    </location>
    <ligand>
        <name>substrate</name>
    </ligand>
</feature>
<evidence type="ECO:0000256" key="3">
    <source>
        <dbReference type="ARBA" id="ARBA00023235"/>
    </source>
</evidence>
<dbReference type="PANTHER" id="PTHR30511">
    <property type="entry name" value="ALANINE RACEMASE"/>
    <property type="match status" value="1"/>
</dbReference>
<evidence type="ECO:0000256" key="5">
    <source>
        <dbReference type="PIRSR" id="PIRSR600821-50"/>
    </source>
</evidence>
<dbReference type="InterPro" id="IPR029066">
    <property type="entry name" value="PLP-binding_barrel"/>
</dbReference>
<comment type="catalytic activity">
    <reaction evidence="4">
        <text>L-alanine = D-alanine</text>
        <dbReference type="Rhea" id="RHEA:20249"/>
        <dbReference type="ChEBI" id="CHEBI:57416"/>
        <dbReference type="ChEBI" id="CHEBI:57972"/>
        <dbReference type="EC" id="5.1.1.1"/>
    </reaction>
</comment>
<dbReference type="PANTHER" id="PTHR30511:SF0">
    <property type="entry name" value="ALANINE RACEMASE, CATABOLIC-RELATED"/>
    <property type="match status" value="1"/>
</dbReference>
<feature type="modified residue" description="N6-(pyridoxal phosphate)lysine" evidence="4 5">
    <location>
        <position position="54"/>
    </location>
</feature>
<evidence type="ECO:0000313" key="8">
    <source>
        <dbReference type="EMBL" id="PSJ04845.1"/>
    </source>
</evidence>
<dbReference type="SUPFAM" id="SSF51419">
    <property type="entry name" value="PLP-binding barrel"/>
    <property type="match status" value="1"/>
</dbReference>
<gene>
    <name evidence="8" type="ORF">C7K55_09060</name>
</gene>
<dbReference type="CDD" id="cd00430">
    <property type="entry name" value="PLPDE_III_AR"/>
    <property type="match status" value="1"/>
</dbReference>
<dbReference type="FunFam" id="3.20.20.10:FF:000002">
    <property type="entry name" value="Alanine racemase"/>
    <property type="match status" value="1"/>
</dbReference>
<comment type="cofactor">
    <cofactor evidence="1 4 5">
        <name>pyridoxal 5'-phosphate</name>
        <dbReference type="ChEBI" id="CHEBI:597326"/>
    </cofactor>
</comment>
<organism evidence="8 9">
    <name type="scientific">Cyanobium usitatum str. Tous</name>
    <dbReference type="NCBI Taxonomy" id="2116684"/>
    <lineage>
        <taxon>Bacteria</taxon>
        <taxon>Bacillati</taxon>
        <taxon>Cyanobacteriota</taxon>
        <taxon>Cyanophyceae</taxon>
        <taxon>Synechococcales</taxon>
        <taxon>Prochlorococcaceae</taxon>
        <taxon>Cyanobium</taxon>
    </lineage>
</organism>
<dbReference type="GO" id="GO:0030632">
    <property type="term" value="P:D-alanine biosynthetic process"/>
    <property type="evidence" value="ECO:0007669"/>
    <property type="project" value="UniProtKB-UniRule"/>
</dbReference>
<comment type="pathway">
    <text evidence="4">Amino-acid biosynthesis; D-alanine biosynthesis; D-alanine from L-alanine: step 1/1.</text>
</comment>
<dbReference type="Gene3D" id="3.20.20.10">
    <property type="entry name" value="Alanine racemase"/>
    <property type="match status" value="1"/>
</dbReference>
<feature type="domain" description="Alanine racemase C-terminal" evidence="7">
    <location>
        <begin position="264"/>
        <end position="392"/>
    </location>
</feature>
<dbReference type="InterPro" id="IPR000821">
    <property type="entry name" value="Ala_racemase"/>
</dbReference>
<accession>A0A2P7MUL5</accession>
<comment type="function">
    <text evidence="4">Catalyzes the interconversion of L-alanine and D-alanine. May also act on other amino acids.</text>
</comment>
<keyword evidence="3 4" id="KW-0413">Isomerase</keyword>
<dbReference type="Proteomes" id="UP000243002">
    <property type="component" value="Unassembled WGS sequence"/>
</dbReference>
<dbReference type="AlphaFoldDB" id="A0A2P7MUL5"/>
<dbReference type="PROSITE" id="PS00395">
    <property type="entry name" value="ALANINE_RACEMASE"/>
    <property type="match status" value="1"/>
</dbReference>
<dbReference type="Pfam" id="PF01168">
    <property type="entry name" value="Ala_racemase_N"/>
    <property type="match status" value="1"/>
</dbReference>
<dbReference type="Pfam" id="PF00842">
    <property type="entry name" value="Ala_racemase_C"/>
    <property type="match status" value="1"/>
</dbReference>
<dbReference type="OrthoDB" id="9813814at2"/>